<dbReference type="EMBL" id="JSZA02000030">
    <property type="protein sequence ID" value="KHD08947.1"/>
    <property type="molecule type" value="Genomic_DNA"/>
</dbReference>
<sequence length="239" mass="26741">MVCRAPSKSVILGIFTLTANSQKKVEILQTPFKDKVFPPAPPIFLPTKEVLSLYPGFVKLYEDRELSIDETYSDLCRALNGLLLKGQKAKNIAVFIKPLETIINGQLRLKNGRFYLKPTGKKEIEISLVAEGLRKIATLAYLAANGTLRQQNLLFWDEPDADLNAKILSQLAQYLIKLVEKSEIQIILTTHNFFLMKEMSVLVEISKGKIPAQFLSLAQGKKGIEVMRIAGICTHNHCA</sequence>
<organism evidence="2 3">
    <name type="scientific">Candidatus Thiomargarita nelsonii</name>
    <dbReference type="NCBI Taxonomy" id="1003181"/>
    <lineage>
        <taxon>Bacteria</taxon>
        <taxon>Pseudomonadati</taxon>
        <taxon>Pseudomonadota</taxon>
        <taxon>Gammaproteobacteria</taxon>
        <taxon>Thiotrichales</taxon>
        <taxon>Thiotrichaceae</taxon>
        <taxon>Thiomargarita</taxon>
    </lineage>
</organism>
<dbReference type="SUPFAM" id="SSF52540">
    <property type="entry name" value="P-loop containing nucleoside triphosphate hydrolases"/>
    <property type="match status" value="1"/>
</dbReference>
<keyword evidence="3" id="KW-1185">Reference proteome</keyword>
<proteinExistence type="predicted"/>
<dbReference type="Proteomes" id="UP000030428">
    <property type="component" value="Unassembled WGS sequence"/>
</dbReference>
<evidence type="ECO:0000313" key="3">
    <source>
        <dbReference type="Proteomes" id="UP000030428"/>
    </source>
</evidence>
<evidence type="ECO:0000259" key="1">
    <source>
        <dbReference type="Pfam" id="PF13304"/>
    </source>
</evidence>
<dbReference type="PANTHER" id="PTHR43581:SF2">
    <property type="entry name" value="EXCINUCLEASE ATPASE SUBUNIT"/>
    <property type="match status" value="1"/>
</dbReference>
<name>A0A0A6PF96_9GAMM</name>
<dbReference type="InterPro" id="IPR051396">
    <property type="entry name" value="Bact_Antivir_Def_Nuclease"/>
</dbReference>
<dbReference type="GO" id="GO:0016887">
    <property type="term" value="F:ATP hydrolysis activity"/>
    <property type="evidence" value="ECO:0007669"/>
    <property type="project" value="InterPro"/>
</dbReference>
<dbReference type="GO" id="GO:0005524">
    <property type="term" value="F:ATP binding"/>
    <property type="evidence" value="ECO:0007669"/>
    <property type="project" value="InterPro"/>
</dbReference>
<gene>
    <name evidence="2" type="ORF">PN36_10025</name>
</gene>
<accession>A0A0A6PF96</accession>
<protein>
    <recommendedName>
        <fullName evidence="1">ATPase AAA-type core domain-containing protein</fullName>
    </recommendedName>
</protein>
<comment type="caution">
    <text evidence="2">The sequence shown here is derived from an EMBL/GenBank/DDBJ whole genome shotgun (WGS) entry which is preliminary data.</text>
</comment>
<dbReference type="Gene3D" id="3.40.50.300">
    <property type="entry name" value="P-loop containing nucleotide triphosphate hydrolases"/>
    <property type="match status" value="1"/>
</dbReference>
<reference evidence="2 3" key="1">
    <citation type="journal article" date="2016" name="Front. Microbiol.">
        <title>Single-Cell (Meta-)Genomics of a Dimorphic Candidatus Thiomargarita nelsonii Reveals Genomic Plasticity.</title>
        <authorList>
            <person name="Flood B.E."/>
            <person name="Fliss P."/>
            <person name="Jones D.S."/>
            <person name="Dick G.J."/>
            <person name="Jain S."/>
            <person name="Kaster A.K."/>
            <person name="Winkel M."/>
            <person name="Mussmann M."/>
            <person name="Bailey J."/>
        </authorList>
    </citation>
    <scope>NUCLEOTIDE SEQUENCE [LARGE SCALE GENOMIC DNA]</scope>
    <source>
        <strain evidence="2">Hydrate Ridge</strain>
    </source>
</reference>
<dbReference type="AlphaFoldDB" id="A0A0A6PF96"/>
<evidence type="ECO:0000313" key="2">
    <source>
        <dbReference type="EMBL" id="KHD08947.1"/>
    </source>
</evidence>
<dbReference type="PANTHER" id="PTHR43581">
    <property type="entry name" value="ATP/GTP PHOSPHATASE"/>
    <property type="match status" value="1"/>
</dbReference>
<feature type="domain" description="ATPase AAA-type core" evidence="1">
    <location>
        <begin position="110"/>
        <end position="196"/>
    </location>
</feature>
<dbReference type="InterPro" id="IPR003959">
    <property type="entry name" value="ATPase_AAA_core"/>
</dbReference>
<dbReference type="InterPro" id="IPR027417">
    <property type="entry name" value="P-loop_NTPase"/>
</dbReference>
<dbReference type="Pfam" id="PF13304">
    <property type="entry name" value="AAA_21"/>
    <property type="match status" value="1"/>
</dbReference>